<keyword evidence="2" id="KW-0813">Transport</keyword>
<protein>
    <submittedName>
        <fullName evidence="7">Amino acid/polyamine transporter I</fullName>
    </submittedName>
</protein>
<dbReference type="PIRSF" id="PIRSF006060">
    <property type="entry name" value="AA_transporter"/>
    <property type="match status" value="1"/>
</dbReference>
<comment type="subcellular location">
    <subcellularLocation>
        <location evidence="1">Membrane</location>
        <topology evidence="1">Multi-pass membrane protein</topology>
    </subcellularLocation>
</comment>
<feature type="transmembrane region" description="Helical" evidence="6">
    <location>
        <begin position="488"/>
        <end position="510"/>
    </location>
</feature>
<sequence length="530" mass="57313">MTDTMETTHRDMPATYLKTEGSVEPVDKTDAYVTDHPAQDVALRPLVKDSFSYLSVFSLAFSCINSWVAIVYGLSAGLNSGGPTALVWGFVYGTGCTLATVLSHGEMFAVFPTAGGQYHWTAMVSSPRWRAVVSWTTGMTDVIGLWLAIATAAYLCANTIVSMILVNNPDFVVTAGKQYAIFAAMTIVTPLSALGVGHRVNRRIEQGLMVLSFAGVIVIVCTVLATANPRASAKFVFASVNNGTGYNSIVIAWLIGLLQSSYAFVGFDIVYHVSEEMPNAKRDGPTAANWTIILSGVSSWIIVVALLFGVRDIERVLGTSYGLGFAQIVLDATGSKAATTILLLILLIIFSNAPRANCIGVSRILLAFGRDEMIPFADWFTVVKLGEPIWGIVLSVVVALVVGLVQFGPAAAFNSLLGGSTIFSFVSYTIPCLCMLLGGRTRLNKMAPNRLHNLGRMGVVYNLIAVFFVVQSIVIYCFPAQLPVTPQNMNYVIVFAAFFVVVLVAVWYGFARKNYHGPKNDLLEELLRDE</sequence>
<dbReference type="PANTHER" id="PTHR45649">
    <property type="entry name" value="AMINO-ACID PERMEASE BAT1"/>
    <property type="match status" value="1"/>
</dbReference>
<evidence type="ECO:0000256" key="3">
    <source>
        <dbReference type="ARBA" id="ARBA00022692"/>
    </source>
</evidence>
<dbReference type="Proteomes" id="UP001182556">
    <property type="component" value="Unassembled WGS sequence"/>
</dbReference>
<dbReference type="InterPro" id="IPR002293">
    <property type="entry name" value="AA/rel_permease1"/>
</dbReference>
<dbReference type="EMBL" id="JAODAN010000002">
    <property type="protein sequence ID" value="KAK1926849.1"/>
    <property type="molecule type" value="Genomic_DNA"/>
</dbReference>
<evidence type="ECO:0000256" key="6">
    <source>
        <dbReference type="SAM" id="Phobius"/>
    </source>
</evidence>
<keyword evidence="3 6" id="KW-0812">Transmembrane</keyword>
<dbReference type="Gene3D" id="1.20.1740.10">
    <property type="entry name" value="Amino acid/polyamine transporter I"/>
    <property type="match status" value="1"/>
</dbReference>
<organism evidence="7 8">
    <name type="scientific">Papiliotrema laurentii</name>
    <name type="common">Cryptococcus laurentii</name>
    <dbReference type="NCBI Taxonomy" id="5418"/>
    <lineage>
        <taxon>Eukaryota</taxon>
        <taxon>Fungi</taxon>
        <taxon>Dikarya</taxon>
        <taxon>Basidiomycota</taxon>
        <taxon>Agaricomycotina</taxon>
        <taxon>Tremellomycetes</taxon>
        <taxon>Tremellales</taxon>
        <taxon>Rhynchogastremaceae</taxon>
        <taxon>Papiliotrema</taxon>
    </lineage>
</organism>
<name>A0AAD9FV56_PAPLA</name>
<dbReference type="GO" id="GO:0016020">
    <property type="term" value="C:membrane"/>
    <property type="evidence" value="ECO:0007669"/>
    <property type="project" value="UniProtKB-SubCell"/>
</dbReference>
<evidence type="ECO:0000256" key="4">
    <source>
        <dbReference type="ARBA" id="ARBA00022989"/>
    </source>
</evidence>
<accession>A0AAD9FV56</accession>
<feature type="transmembrane region" description="Helical" evidence="6">
    <location>
        <begin position="85"/>
        <end position="102"/>
    </location>
</feature>
<feature type="transmembrane region" description="Helical" evidence="6">
    <location>
        <begin position="208"/>
        <end position="226"/>
    </location>
</feature>
<comment type="caution">
    <text evidence="7">The sequence shown here is derived from an EMBL/GenBank/DDBJ whole genome shotgun (WGS) entry which is preliminary data.</text>
</comment>
<evidence type="ECO:0000313" key="8">
    <source>
        <dbReference type="Proteomes" id="UP001182556"/>
    </source>
</evidence>
<keyword evidence="5 6" id="KW-0472">Membrane</keyword>
<feature type="transmembrane region" description="Helical" evidence="6">
    <location>
        <begin position="178"/>
        <end position="196"/>
    </location>
</feature>
<evidence type="ECO:0000256" key="1">
    <source>
        <dbReference type="ARBA" id="ARBA00004141"/>
    </source>
</evidence>
<feature type="transmembrane region" description="Helical" evidence="6">
    <location>
        <begin position="328"/>
        <end position="350"/>
    </location>
</feature>
<feature type="transmembrane region" description="Helical" evidence="6">
    <location>
        <begin position="51"/>
        <end position="73"/>
    </location>
</feature>
<dbReference type="Pfam" id="PF13520">
    <property type="entry name" value="AA_permease_2"/>
    <property type="match status" value="1"/>
</dbReference>
<evidence type="ECO:0000256" key="5">
    <source>
        <dbReference type="ARBA" id="ARBA00023136"/>
    </source>
</evidence>
<evidence type="ECO:0000313" key="7">
    <source>
        <dbReference type="EMBL" id="KAK1926849.1"/>
    </source>
</evidence>
<keyword evidence="8" id="KW-1185">Reference proteome</keyword>
<dbReference type="PANTHER" id="PTHR45649:SF14">
    <property type="entry name" value="GABA PERMEASE"/>
    <property type="match status" value="1"/>
</dbReference>
<dbReference type="GO" id="GO:0022857">
    <property type="term" value="F:transmembrane transporter activity"/>
    <property type="evidence" value="ECO:0007669"/>
    <property type="project" value="InterPro"/>
</dbReference>
<reference evidence="7" key="1">
    <citation type="submission" date="2023-02" db="EMBL/GenBank/DDBJ databases">
        <title>Identification and recombinant expression of a fungal hydrolase from Papiliotrema laurentii that hydrolyzes apple cutin and clears colloidal polyester polyurethane.</title>
        <authorList>
            <consortium name="DOE Joint Genome Institute"/>
            <person name="Roman V.A."/>
            <person name="Bojanowski C."/>
            <person name="Crable B.R."/>
            <person name="Wagner D.N."/>
            <person name="Hung C.S."/>
            <person name="Nadeau L.J."/>
            <person name="Schratz L."/>
            <person name="Haridas S."/>
            <person name="Pangilinan J."/>
            <person name="Lipzen A."/>
            <person name="Na H."/>
            <person name="Yan M."/>
            <person name="Ng V."/>
            <person name="Grigoriev I.V."/>
            <person name="Spatafora J.W."/>
            <person name="Barlow D."/>
            <person name="Biffinger J."/>
            <person name="Kelley-Loughnane N."/>
            <person name="Varaljay V.A."/>
            <person name="Crookes-Goodson W.J."/>
        </authorList>
    </citation>
    <scope>NUCLEOTIDE SEQUENCE</scope>
    <source>
        <strain evidence="7">5307AH</strain>
    </source>
</reference>
<proteinExistence type="predicted"/>
<feature type="transmembrane region" description="Helical" evidence="6">
    <location>
        <begin position="143"/>
        <end position="166"/>
    </location>
</feature>
<feature type="transmembrane region" description="Helical" evidence="6">
    <location>
        <begin position="389"/>
        <end position="410"/>
    </location>
</feature>
<feature type="transmembrane region" description="Helical" evidence="6">
    <location>
        <begin position="416"/>
        <end position="438"/>
    </location>
</feature>
<dbReference type="AlphaFoldDB" id="A0AAD9FV56"/>
<gene>
    <name evidence="7" type="ORF">DB88DRAFT_483234</name>
</gene>
<evidence type="ECO:0000256" key="2">
    <source>
        <dbReference type="ARBA" id="ARBA00022448"/>
    </source>
</evidence>
<keyword evidence="4 6" id="KW-1133">Transmembrane helix</keyword>
<feature type="transmembrane region" description="Helical" evidence="6">
    <location>
        <begin position="287"/>
        <end position="308"/>
    </location>
</feature>
<feature type="transmembrane region" description="Helical" evidence="6">
    <location>
        <begin position="459"/>
        <end position="482"/>
    </location>
</feature>
<feature type="transmembrane region" description="Helical" evidence="6">
    <location>
        <begin position="246"/>
        <end position="267"/>
    </location>
</feature>